<dbReference type="InterPro" id="IPR017850">
    <property type="entry name" value="Alkaline_phosphatase_core_sf"/>
</dbReference>
<dbReference type="GO" id="GO:0046872">
    <property type="term" value="F:metal ion binding"/>
    <property type="evidence" value="ECO:0007669"/>
    <property type="project" value="UniProtKB-KW"/>
</dbReference>
<dbReference type="SUPFAM" id="SSF53649">
    <property type="entry name" value="Alkaline phosphatase-like"/>
    <property type="match status" value="1"/>
</dbReference>
<evidence type="ECO:0000256" key="3">
    <source>
        <dbReference type="ARBA" id="ARBA00022801"/>
    </source>
</evidence>
<feature type="domain" description="Sulfatase N-terminal" evidence="6">
    <location>
        <begin position="81"/>
        <end position="498"/>
    </location>
</feature>
<dbReference type="AlphaFoldDB" id="A0A5C5VEJ2"/>
<dbReference type="Pfam" id="PF00884">
    <property type="entry name" value="Sulfatase"/>
    <property type="match status" value="1"/>
</dbReference>
<dbReference type="InterPro" id="IPR024607">
    <property type="entry name" value="Sulfatase_CS"/>
</dbReference>
<gene>
    <name evidence="7" type="primary">atsA_13</name>
    <name evidence="7" type="ORF">KOR34_12520</name>
</gene>
<evidence type="ECO:0000313" key="7">
    <source>
        <dbReference type="EMBL" id="TWT36347.1"/>
    </source>
</evidence>
<dbReference type="EC" id="3.1.6.1" evidence="7"/>
<sequence>MSGWIVGRRWALALVAACGAGLLVDGVRGQEDAPGSPSATTTIPGNQLPAPDPKFGGVIRKNAAESKAWWAPRIVPPKQAPNVLLIMTDDVGFGAPSTFGGVIPTPSLDRIAKAGLRYTNFHSTSLCSPTRAAIITGRNHHSAGFGVISEQSTGFPGYNSIIAKDKATIGRVLLDNGFATSWFGKDHNTPTFTASQIGPFDQWPIGMGFEYFYGFVGGDTSQWQPNLYRNTTAIYPYVGKENWNLTTAMADDAVKWLNEVNQIDPNKPFFCYYVPGGTHAPHHPTPEWIEKIRDMRLFDEGWNKLRERIFANQKKLGVIPQDAKLTPWPDDLLKQWDQLTSDEQKLFIRQVEVYAAYLAYTDHEIGRVIQAVEDMGKLDDTLIIYISGDNGGSVEGTLLGTPNEVASFNGVDVPVERQLKEFYDVWGSDQTYNHMAVPWSWALDTPFKWSKQVASHFGGVRQGMCVSWPGHIGDEGGVRHQFHHVIDVVPTILEACGVPAPQEVDGIQQAPIEGVSFAYTFSKEKADAPSTHKTQYFEMMGDHAIYHDGWIASTKVVRPPWEIVGAVNQDPYDNVTWELYDLSKDWTQYDDVAAEHPEKLAEMKRLFLQEAEKYQVLPLDASVATRLVAPRPNITAGRTEFTYTVPMTGLPQGDSPLLLNTSYKITADIEVPEGGGEGVLLTSGGRFGGYGLYLLKGKPVFTWNLVDLERQRWEAKQPLAAGRHVVEFEFTYDGVGAGTLAFNSLSGIGQPGTGVLRVDGQEAASLKMERTIPLILQWDETFDIGSDTGTPVDDGVYQVPFEFTGKLHKLTLKLDRPELTPADISKLQAAQRNNRVSE</sequence>
<dbReference type="Gene3D" id="3.30.1120.10">
    <property type="match status" value="1"/>
</dbReference>
<dbReference type="GO" id="GO:0004065">
    <property type="term" value="F:arylsulfatase activity"/>
    <property type="evidence" value="ECO:0007669"/>
    <property type="project" value="UniProtKB-EC"/>
</dbReference>
<dbReference type="PANTHER" id="PTHR42693">
    <property type="entry name" value="ARYLSULFATASE FAMILY MEMBER"/>
    <property type="match status" value="1"/>
</dbReference>
<dbReference type="CDD" id="cd16025">
    <property type="entry name" value="PAS_like"/>
    <property type="match status" value="1"/>
</dbReference>
<evidence type="ECO:0000256" key="1">
    <source>
        <dbReference type="ARBA" id="ARBA00008779"/>
    </source>
</evidence>
<evidence type="ECO:0000313" key="8">
    <source>
        <dbReference type="Proteomes" id="UP000316714"/>
    </source>
</evidence>
<accession>A0A5C5VEJ2</accession>
<organism evidence="7 8">
    <name type="scientific">Posidoniimonas corsicana</name>
    <dbReference type="NCBI Taxonomy" id="1938618"/>
    <lineage>
        <taxon>Bacteria</taxon>
        <taxon>Pseudomonadati</taxon>
        <taxon>Planctomycetota</taxon>
        <taxon>Planctomycetia</taxon>
        <taxon>Pirellulales</taxon>
        <taxon>Lacipirellulaceae</taxon>
        <taxon>Posidoniimonas</taxon>
    </lineage>
</organism>
<dbReference type="Proteomes" id="UP000316714">
    <property type="component" value="Unassembled WGS sequence"/>
</dbReference>
<dbReference type="InterPro" id="IPR000917">
    <property type="entry name" value="Sulfatase_N"/>
</dbReference>
<dbReference type="PROSITE" id="PS00523">
    <property type="entry name" value="SULFATASE_1"/>
    <property type="match status" value="1"/>
</dbReference>
<keyword evidence="4" id="KW-0106">Calcium</keyword>
<dbReference type="RefSeq" id="WP_146563180.1">
    <property type="nucleotide sequence ID" value="NZ_SIHJ01000001.1"/>
</dbReference>
<evidence type="ECO:0000256" key="4">
    <source>
        <dbReference type="ARBA" id="ARBA00022837"/>
    </source>
</evidence>
<reference evidence="7 8" key="1">
    <citation type="submission" date="2019-02" db="EMBL/GenBank/DDBJ databases">
        <title>Deep-cultivation of Planctomycetes and their phenomic and genomic characterization uncovers novel biology.</title>
        <authorList>
            <person name="Wiegand S."/>
            <person name="Jogler M."/>
            <person name="Boedeker C."/>
            <person name="Pinto D."/>
            <person name="Vollmers J."/>
            <person name="Rivas-Marin E."/>
            <person name="Kohn T."/>
            <person name="Peeters S.H."/>
            <person name="Heuer A."/>
            <person name="Rast P."/>
            <person name="Oberbeckmann S."/>
            <person name="Bunk B."/>
            <person name="Jeske O."/>
            <person name="Meyerdierks A."/>
            <person name="Storesund J.E."/>
            <person name="Kallscheuer N."/>
            <person name="Luecker S."/>
            <person name="Lage O.M."/>
            <person name="Pohl T."/>
            <person name="Merkel B.J."/>
            <person name="Hornburger P."/>
            <person name="Mueller R.-W."/>
            <person name="Bruemmer F."/>
            <person name="Labrenz M."/>
            <person name="Spormann A.M."/>
            <person name="Op Den Camp H."/>
            <person name="Overmann J."/>
            <person name="Amann R."/>
            <person name="Jetten M.S.M."/>
            <person name="Mascher T."/>
            <person name="Medema M.H."/>
            <person name="Devos D.P."/>
            <person name="Kaster A.-K."/>
            <person name="Ovreas L."/>
            <person name="Rohde M."/>
            <person name="Galperin M.Y."/>
            <person name="Jogler C."/>
        </authorList>
    </citation>
    <scope>NUCLEOTIDE SEQUENCE [LARGE SCALE GENOMIC DNA]</scope>
    <source>
        <strain evidence="7 8">KOR34</strain>
    </source>
</reference>
<feature type="region of interest" description="Disordered" evidence="5">
    <location>
        <begin position="29"/>
        <end position="52"/>
    </location>
</feature>
<name>A0A5C5VEJ2_9BACT</name>
<keyword evidence="3 7" id="KW-0378">Hydrolase</keyword>
<protein>
    <submittedName>
        <fullName evidence="7">Arylsulfatase</fullName>
        <ecNumber evidence="7">3.1.6.1</ecNumber>
    </submittedName>
</protein>
<proteinExistence type="inferred from homology"/>
<keyword evidence="8" id="KW-1185">Reference proteome</keyword>
<dbReference type="PANTHER" id="PTHR42693:SF43">
    <property type="entry name" value="BLL2667 PROTEIN"/>
    <property type="match status" value="1"/>
</dbReference>
<dbReference type="OrthoDB" id="9762324at2"/>
<dbReference type="EMBL" id="SIHJ01000001">
    <property type="protein sequence ID" value="TWT36347.1"/>
    <property type="molecule type" value="Genomic_DNA"/>
</dbReference>
<dbReference type="InterPro" id="IPR050738">
    <property type="entry name" value="Sulfatase"/>
</dbReference>
<evidence type="ECO:0000259" key="6">
    <source>
        <dbReference type="Pfam" id="PF00884"/>
    </source>
</evidence>
<comment type="similarity">
    <text evidence="1">Belongs to the sulfatase family.</text>
</comment>
<comment type="caution">
    <text evidence="7">The sequence shown here is derived from an EMBL/GenBank/DDBJ whole genome shotgun (WGS) entry which is preliminary data.</text>
</comment>
<keyword evidence="2" id="KW-0479">Metal-binding</keyword>
<evidence type="ECO:0000256" key="2">
    <source>
        <dbReference type="ARBA" id="ARBA00022723"/>
    </source>
</evidence>
<dbReference type="Gene3D" id="3.40.720.10">
    <property type="entry name" value="Alkaline Phosphatase, subunit A"/>
    <property type="match status" value="1"/>
</dbReference>
<evidence type="ECO:0000256" key="5">
    <source>
        <dbReference type="SAM" id="MobiDB-lite"/>
    </source>
</evidence>